<dbReference type="Gene3D" id="3.40.525.10">
    <property type="entry name" value="CRAL-TRIO lipid binding domain"/>
    <property type="match status" value="1"/>
</dbReference>
<organism evidence="2 3">
    <name type="scientific">Cotesia glomerata</name>
    <name type="common">Lepidopteran parasitic wasp</name>
    <name type="synonym">Apanteles glomeratus</name>
    <dbReference type="NCBI Taxonomy" id="32391"/>
    <lineage>
        <taxon>Eukaryota</taxon>
        <taxon>Metazoa</taxon>
        <taxon>Ecdysozoa</taxon>
        <taxon>Arthropoda</taxon>
        <taxon>Hexapoda</taxon>
        <taxon>Insecta</taxon>
        <taxon>Pterygota</taxon>
        <taxon>Neoptera</taxon>
        <taxon>Endopterygota</taxon>
        <taxon>Hymenoptera</taxon>
        <taxon>Apocrita</taxon>
        <taxon>Ichneumonoidea</taxon>
        <taxon>Braconidae</taxon>
        <taxon>Microgastrinae</taxon>
        <taxon>Cotesia</taxon>
    </lineage>
</organism>
<protein>
    <recommendedName>
        <fullName evidence="1">CRAL-TRIO domain-containing protein</fullName>
    </recommendedName>
</protein>
<accession>A0AAV7HZC7</accession>
<evidence type="ECO:0000259" key="1">
    <source>
        <dbReference type="PROSITE" id="PS50191"/>
    </source>
</evidence>
<dbReference type="PROSITE" id="PS50191">
    <property type="entry name" value="CRAL_TRIO"/>
    <property type="match status" value="1"/>
</dbReference>
<dbReference type="InterPro" id="IPR001251">
    <property type="entry name" value="CRAL-TRIO_dom"/>
</dbReference>
<gene>
    <name evidence="2" type="ORF">KQX54_019582</name>
</gene>
<dbReference type="AlphaFoldDB" id="A0AAV7HZC7"/>
<evidence type="ECO:0000313" key="2">
    <source>
        <dbReference type="EMBL" id="KAH0535831.1"/>
    </source>
</evidence>
<dbReference type="Proteomes" id="UP000826195">
    <property type="component" value="Unassembled WGS sequence"/>
</dbReference>
<comment type="caution">
    <text evidence="2">The sequence shown here is derived from an EMBL/GenBank/DDBJ whole genome shotgun (WGS) entry which is preliminary data.</text>
</comment>
<dbReference type="EMBL" id="JAHXZJ010002982">
    <property type="protein sequence ID" value="KAH0535831.1"/>
    <property type="molecule type" value="Genomic_DNA"/>
</dbReference>
<evidence type="ECO:0000313" key="3">
    <source>
        <dbReference type="Proteomes" id="UP000826195"/>
    </source>
</evidence>
<dbReference type="PANTHER" id="PTHR10174:SF166">
    <property type="entry name" value="LD40136P"/>
    <property type="match status" value="1"/>
</dbReference>
<sequence>MDDEIDYKCSLSEDTQAIALEELREDDNIRNQALKQFRAWILKHPSIKSRADPYRFGSKEIIRVNSILGELLMDIEENQVRGYTYVHIITGATIAHGTIWSMSDMRNSFKWMQNVSPIRNKQIQIVSVPNHVRKVLDFIISFVNEKLRNRIKIYENIEDFKQNIDPKILPKELGGDVSTADMIAIFKKKLRKKREALLALDEMYIEVSVESRCSLSSDGFGGISGSFRKLEVD</sequence>
<dbReference type="InterPro" id="IPR036865">
    <property type="entry name" value="CRAL-TRIO_dom_sf"/>
</dbReference>
<dbReference type="Pfam" id="PF00650">
    <property type="entry name" value="CRAL_TRIO"/>
    <property type="match status" value="1"/>
</dbReference>
<dbReference type="PANTHER" id="PTHR10174">
    <property type="entry name" value="ALPHA-TOCOPHEROL TRANSFER PROTEIN-RELATED"/>
    <property type="match status" value="1"/>
</dbReference>
<dbReference type="SUPFAM" id="SSF46938">
    <property type="entry name" value="CRAL/TRIO N-terminal domain"/>
    <property type="match status" value="1"/>
</dbReference>
<keyword evidence="3" id="KW-1185">Reference proteome</keyword>
<dbReference type="GO" id="GO:0016020">
    <property type="term" value="C:membrane"/>
    <property type="evidence" value="ECO:0007669"/>
    <property type="project" value="TreeGrafter"/>
</dbReference>
<dbReference type="GO" id="GO:1902936">
    <property type="term" value="F:phosphatidylinositol bisphosphate binding"/>
    <property type="evidence" value="ECO:0007669"/>
    <property type="project" value="TreeGrafter"/>
</dbReference>
<feature type="domain" description="CRAL-TRIO" evidence="1">
    <location>
        <begin position="8"/>
        <end position="181"/>
    </location>
</feature>
<proteinExistence type="predicted"/>
<name>A0AAV7HZC7_COTGL</name>
<dbReference type="CDD" id="cd00170">
    <property type="entry name" value="SEC14"/>
    <property type="match status" value="1"/>
</dbReference>
<dbReference type="InterPro" id="IPR036273">
    <property type="entry name" value="CRAL/TRIO_N_dom_sf"/>
</dbReference>
<reference evidence="2 3" key="1">
    <citation type="journal article" date="2021" name="J. Hered.">
        <title>A chromosome-level genome assembly of the parasitoid wasp, Cotesia glomerata (Hymenoptera: Braconidae).</title>
        <authorList>
            <person name="Pinto B.J."/>
            <person name="Weis J.J."/>
            <person name="Gamble T."/>
            <person name="Ode P.J."/>
            <person name="Paul R."/>
            <person name="Zaspel J.M."/>
        </authorList>
    </citation>
    <scope>NUCLEOTIDE SEQUENCE [LARGE SCALE GENOMIC DNA]</scope>
    <source>
        <strain evidence="2">CgM1</strain>
    </source>
</reference>
<dbReference type="SUPFAM" id="SSF52087">
    <property type="entry name" value="CRAL/TRIO domain"/>
    <property type="match status" value="1"/>
</dbReference>